<accession>A0ABV2AK63</accession>
<feature type="compositionally biased region" description="Basic and acidic residues" evidence="1">
    <location>
        <begin position="587"/>
        <end position="613"/>
    </location>
</feature>
<sequence>MESFIAEDWLEFMELLQKMVENETRHFLPNLLTPGLNMYPGENSIAYLCTEYISECNSFLAKLGPSEYTLYPTCILFQFYEHLRKLLKSEKSRKFLTQTTIQKISMLFLDYRGIFRRKSKDITEEELALLQRMLLPIKNKRKTLHLKQDALKSTKVSREFISEANRIQNHIFKILKDFILKVSDIELVLTILSGKMYSLFKRLIFIFFQKQQLKKGVVSTFINLDLTKLEVDVEKSLARRSQIFSVLNLKKPTLELEAQESEKPFKSKKALSSVTKRLCVYYDNTFELLEAMRKFESRLQNFVKRSLGKSVSAKWEKWDMKPLFEQCDLLLEIIALRIALYDSKDFFQNLFKTKNLKNAETSEKLSNYTITLAQIREFTLKENCHFIIEATRSMVYKLLEWMLLDSDRTFTLFHGEELSEAFDDLNLVFNFFLPEDRRSEVPESVTSLLKLMGLGDSDLLNVYREARDKGVIKNEYLGRKEKEVSSSQKVMEKQELTLTSFFEVLSADEEPEEKTKKGKDNSKMKLNKSEKTKILEKLLSVISRRRTELCRKFAVDNKKKVPVEIKSDQESDSSDYSASDEDYNDSGNDKANEDSNDGVEKEKTAQKSPKTSDYDEDFDSTS</sequence>
<evidence type="ECO:0008006" key="4">
    <source>
        <dbReference type="Google" id="ProtNLM"/>
    </source>
</evidence>
<evidence type="ECO:0000313" key="2">
    <source>
        <dbReference type="EMBL" id="MES1920055.1"/>
    </source>
</evidence>
<feature type="region of interest" description="Disordered" evidence="1">
    <location>
        <begin position="562"/>
        <end position="622"/>
    </location>
</feature>
<comment type="caution">
    <text evidence="2">The sequence shown here is derived from an EMBL/GenBank/DDBJ whole genome shotgun (WGS) entry which is preliminary data.</text>
</comment>
<evidence type="ECO:0000256" key="1">
    <source>
        <dbReference type="SAM" id="MobiDB-lite"/>
    </source>
</evidence>
<feature type="compositionally biased region" description="Acidic residues" evidence="1">
    <location>
        <begin position="570"/>
        <end position="584"/>
    </location>
</feature>
<name>A0ABV2AK63_9EUKA</name>
<gene>
    <name evidence="2" type="ORF">MHBO_001780</name>
</gene>
<dbReference type="EMBL" id="JBDODL010000495">
    <property type="protein sequence ID" value="MES1920055.1"/>
    <property type="molecule type" value="Genomic_DNA"/>
</dbReference>
<evidence type="ECO:0000313" key="3">
    <source>
        <dbReference type="Proteomes" id="UP001439008"/>
    </source>
</evidence>
<organism evidence="2 3">
    <name type="scientific">Bonamia ostreae</name>
    <dbReference type="NCBI Taxonomy" id="126728"/>
    <lineage>
        <taxon>Eukaryota</taxon>
        <taxon>Sar</taxon>
        <taxon>Rhizaria</taxon>
        <taxon>Endomyxa</taxon>
        <taxon>Ascetosporea</taxon>
        <taxon>Haplosporida</taxon>
        <taxon>Bonamia</taxon>
    </lineage>
</organism>
<dbReference type="Proteomes" id="UP001439008">
    <property type="component" value="Unassembled WGS sequence"/>
</dbReference>
<protein>
    <recommendedName>
        <fullName evidence="4">Timeless N-terminal domain-containing protein</fullName>
    </recommendedName>
</protein>
<proteinExistence type="predicted"/>
<reference evidence="2 3" key="1">
    <citation type="journal article" date="2024" name="BMC Biol.">
        <title>Comparative genomics of Ascetosporea gives new insight into the evolutionary basis for animal parasitism in Rhizaria.</title>
        <authorList>
            <person name="Hiltunen Thoren M."/>
            <person name="Onut-Brannstrom I."/>
            <person name="Alfjorden A."/>
            <person name="Peckova H."/>
            <person name="Swords F."/>
            <person name="Hooper C."/>
            <person name="Holzer A.S."/>
            <person name="Bass D."/>
            <person name="Burki F."/>
        </authorList>
    </citation>
    <scope>NUCLEOTIDE SEQUENCE [LARGE SCALE GENOMIC DNA]</scope>
    <source>
        <strain evidence="2">20-A016</strain>
    </source>
</reference>
<keyword evidence="3" id="KW-1185">Reference proteome</keyword>